<dbReference type="OrthoDB" id="5290748at2"/>
<dbReference type="GO" id="GO:0051539">
    <property type="term" value="F:4 iron, 4 sulfur cluster binding"/>
    <property type="evidence" value="ECO:0007669"/>
    <property type="project" value="UniProtKB-KW"/>
</dbReference>
<dbReference type="InterPro" id="IPR005122">
    <property type="entry name" value="Uracil-DNA_glycosylase-like"/>
</dbReference>
<dbReference type="InterPro" id="IPR051536">
    <property type="entry name" value="UDG_Type-4/5"/>
</dbReference>
<keyword evidence="3" id="KW-0227">DNA damage</keyword>
<dbReference type="SMART" id="SM00986">
    <property type="entry name" value="UDG"/>
    <property type="match status" value="1"/>
</dbReference>
<reference evidence="9 10" key="1">
    <citation type="submission" date="2016-06" db="EMBL/GenBank/DDBJ databases">
        <authorList>
            <person name="Kjaerup R.B."/>
            <person name="Dalgaard T.S."/>
            <person name="Juul-Madsen H.R."/>
        </authorList>
    </citation>
    <scope>NUCLEOTIDE SEQUENCE [LARGE SCALE GENOMIC DNA]</scope>
    <source>
        <strain evidence="9 10">1199456.5</strain>
    </source>
</reference>
<evidence type="ECO:0000256" key="1">
    <source>
        <dbReference type="ARBA" id="ARBA00022485"/>
    </source>
</evidence>
<evidence type="ECO:0000256" key="7">
    <source>
        <dbReference type="ARBA" id="ARBA00023204"/>
    </source>
</evidence>
<organism evidence="9 10">
    <name type="scientific">Mycolicibacterium mucogenicum</name>
    <name type="common">Mycobacterium mucogenicum</name>
    <dbReference type="NCBI Taxonomy" id="56689"/>
    <lineage>
        <taxon>Bacteria</taxon>
        <taxon>Bacillati</taxon>
        <taxon>Actinomycetota</taxon>
        <taxon>Actinomycetes</taxon>
        <taxon>Mycobacteriales</taxon>
        <taxon>Mycobacteriaceae</taxon>
        <taxon>Mycolicibacterium</taxon>
    </lineage>
</organism>
<evidence type="ECO:0000313" key="9">
    <source>
        <dbReference type="EMBL" id="OBA84295.1"/>
    </source>
</evidence>
<dbReference type="GO" id="GO:0046872">
    <property type="term" value="F:metal ion binding"/>
    <property type="evidence" value="ECO:0007669"/>
    <property type="project" value="UniProtKB-KW"/>
</dbReference>
<keyword evidence="7" id="KW-0234">DNA repair</keyword>
<gene>
    <name evidence="9" type="ORF">A5642_26020</name>
</gene>
<dbReference type="SMART" id="SM00987">
    <property type="entry name" value="UreE_C"/>
    <property type="match status" value="1"/>
</dbReference>
<dbReference type="InterPro" id="IPR036895">
    <property type="entry name" value="Uracil-DNA_glycosylase-like_sf"/>
</dbReference>
<keyword evidence="6" id="KW-0411">Iron-sulfur</keyword>
<keyword evidence="5" id="KW-0408">Iron</keyword>
<sequence length="222" mass="24670">MSIRRDPEGSLQQRKNLLDDEIRRCSRCAGMNKEGVTQAAPGWGNLYSPVAIVGQSLCEQCMKPQEPFFEGSGSLLNESLRLAGRAKGETFISNVVHCHPPKNRGSHEHEIVNCSSYLHRELELVRPRLVIALGVDAKRVLSFFYPSARVSPWPFRAPSGRQPRSPYLLFAKHPAWIKRQHDSALKQEYVHSLADAMLRAFHGAAPGLEPTCAGMADVNATD</sequence>
<dbReference type="GO" id="GO:0097506">
    <property type="term" value="F:deaminated base DNA N-glycosylase activity"/>
    <property type="evidence" value="ECO:0007669"/>
    <property type="project" value="UniProtKB-ARBA"/>
</dbReference>
<keyword evidence="2" id="KW-0479">Metal-binding</keyword>
<evidence type="ECO:0000256" key="3">
    <source>
        <dbReference type="ARBA" id="ARBA00022763"/>
    </source>
</evidence>
<dbReference type="AlphaFoldDB" id="A0A1A0MFU0"/>
<dbReference type="Proteomes" id="UP000093962">
    <property type="component" value="Unassembled WGS sequence"/>
</dbReference>
<evidence type="ECO:0000256" key="4">
    <source>
        <dbReference type="ARBA" id="ARBA00022801"/>
    </source>
</evidence>
<evidence type="ECO:0000256" key="6">
    <source>
        <dbReference type="ARBA" id="ARBA00023014"/>
    </source>
</evidence>
<keyword evidence="4" id="KW-0378">Hydrolase</keyword>
<name>A0A1A0MFU0_MYCMU</name>
<dbReference type="PANTHER" id="PTHR33693:SF1">
    <property type="entry name" value="TYPE-4 URACIL-DNA GLYCOSYLASE"/>
    <property type="match status" value="1"/>
</dbReference>
<evidence type="ECO:0000256" key="5">
    <source>
        <dbReference type="ARBA" id="ARBA00023004"/>
    </source>
</evidence>
<evidence type="ECO:0000259" key="8">
    <source>
        <dbReference type="SMART" id="SM00986"/>
    </source>
</evidence>
<dbReference type="PANTHER" id="PTHR33693">
    <property type="entry name" value="TYPE-5 URACIL-DNA GLYCOSYLASE"/>
    <property type="match status" value="1"/>
</dbReference>
<dbReference type="Gene3D" id="3.40.470.10">
    <property type="entry name" value="Uracil-DNA glycosylase-like domain"/>
    <property type="match status" value="1"/>
</dbReference>
<dbReference type="SUPFAM" id="SSF52141">
    <property type="entry name" value="Uracil-DNA glycosylase-like"/>
    <property type="match status" value="1"/>
</dbReference>
<evidence type="ECO:0000313" key="10">
    <source>
        <dbReference type="Proteomes" id="UP000093962"/>
    </source>
</evidence>
<feature type="domain" description="Uracil-DNA glycosylase-like" evidence="8">
    <location>
        <begin position="41"/>
        <end position="189"/>
    </location>
</feature>
<dbReference type="EMBL" id="LZSF01000198">
    <property type="protein sequence ID" value="OBA84295.1"/>
    <property type="molecule type" value="Genomic_DNA"/>
</dbReference>
<accession>A0A1A0MFU0</accession>
<proteinExistence type="predicted"/>
<dbReference type="Pfam" id="PF03167">
    <property type="entry name" value="UDG"/>
    <property type="match status" value="1"/>
</dbReference>
<evidence type="ECO:0000256" key="2">
    <source>
        <dbReference type="ARBA" id="ARBA00022723"/>
    </source>
</evidence>
<keyword evidence="1" id="KW-0004">4Fe-4S</keyword>
<protein>
    <submittedName>
        <fullName evidence="9">Uracil-DNA glycosylase</fullName>
    </submittedName>
</protein>
<dbReference type="RefSeq" id="WP_064859896.1">
    <property type="nucleotide sequence ID" value="NZ_JAPMJT010000002.1"/>
</dbReference>
<dbReference type="GO" id="GO:0006281">
    <property type="term" value="P:DNA repair"/>
    <property type="evidence" value="ECO:0007669"/>
    <property type="project" value="UniProtKB-KW"/>
</dbReference>
<comment type="caution">
    <text evidence="9">The sequence shown here is derived from an EMBL/GenBank/DDBJ whole genome shotgun (WGS) entry which is preliminary data.</text>
</comment>